<keyword evidence="1" id="KW-0560">Oxidoreductase</keyword>
<dbReference type="EMBL" id="OC915433">
    <property type="protein sequence ID" value="CAD7640432.1"/>
    <property type="molecule type" value="Genomic_DNA"/>
</dbReference>
<dbReference type="InterPro" id="IPR037120">
    <property type="entry name" value="Haem_peroxidase_sf_animal"/>
</dbReference>
<dbReference type="InterPro" id="IPR019791">
    <property type="entry name" value="Haem_peroxidase_animal"/>
</dbReference>
<keyword evidence="1" id="KW-0575">Peroxidase</keyword>
<dbReference type="PANTHER" id="PTHR11475:SF134">
    <property type="entry name" value="LD42267P"/>
    <property type="match status" value="1"/>
</dbReference>
<dbReference type="Gene3D" id="1.10.640.10">
    <property type="entry name" value="Haem peroxidase domain superfamily, animal type"/>
    <property type="match status" value="1"/>
</dbReference>
<dbReference type="PROSITE" id="PS50292">
    <property type="entry name" value="PEROXIDASE_3"/>
    <property type="match status" value="1"/>
</dbReference>
<evidence type="ECO:0000313" key="3">
    <source>
        <dbReference type="Proteomes" id="UP000728032"/>
    </source>
</evidence>
<dbReference type="OrthoDB" id="6487181at2759"/>
<evidence type="ECO:0000256" key="1">
    <source>
        <dbReference type="ARBA" id="ARBA00022559"/>
    </source>
</evidence>
<dbReference type="PANTHER" id="PTHR11475">
    <property type="entry name" value="OXIDASE/PEROXIDASE"/>
    <property type="match status" value="1"/>
</dbReference>
<dbReference type="GO" id="GO:0006979">
    <property type="term" value="P:response to oxidative stress"/>
    <property type="evidence" value="ECO:0007669"/>
    <property type="project" value="InterPro"/>
</dbReference>
<dbReference type="Pfam" id="PF03098">
    <property type="entry name" value="An_peroxidase"/>
    <property type="match status" value="1"/>
</dbReference>
<name>A0A7R9QD74_9ACAR</name>
<protein>
    <submittedName>
        <fullName evidence="2">Uncharacterized protein</fullName>
    </submittedName>
</protein>
<reference evidence="2" key="1">
    <citation type="submission" date="2020-11" db="EMBL/GenBank/DDBJ databases">
        <authorList>
            <person name="Tran Van P."/>
        </authorList>
    </citation>
    <scope>NUCLEOTIDE SEQUENCE</scope>
</reference>
<proteinExistence type="predicted"/>
<evidence type="ECO:0000313" key="2">
    <source>
        <dbReference type="EMBL" id="CAD7640432.1"/>
    </source>
</evidence>
<organism evidence="2">
    <name type="scientific">Oppiella nova</name>
    <dbReference type="NCBI Taxonomy" id="334625"/>
    <lineage>
        <taxon>Eukaryota</taxon>
        <taxon>Metazoa</taxon>
        <taxon>Ecdysozoa</taxon>
        <taxon>Arthropoda</taxon>
        <taxon>Chelicerata</taxon>
        <taxon>Arachnida</taxon>
        <taxon>Acari</taxon>
        <taxon>Acariformes</taxon>
        <taxon>Sarcoptiformes</taxon>
        <taxon>Oribatida</taxon>
        <taxon>Brachypylina</taxon>
        <taxon>Oppioidea</taxon>
        <taxon>Oppiidae</taxon>
        <taxon>Oppiella</taxon>
    </lineage>
</organism>
<dbReference type="EMBL" id="CAJPVJ010000608">
    <property type="protein sequence ID" value="CAG2162961.1"/>
    <property type="molecule type" value="Genomic_DNA"/>
</dbReference>
<keyword evidence="3" id="KW-1185">Reference proteome</keyword>
<gene>
    <name evidence="2" type="ORF">ONB1V03_LOCUS2545</name>
</gene>
<dbReference type="Proteomes" id="UP000728032">
    <property type="component" value="Unassembled WGS sequence"/>
</dbReference>
<dbReference type="GO" id="GO:0004601">
    <property type="term" value="F:peroxidase activity"/>
    <property type="evidence" value="ECO:0007669"/>
    <property type="project" value="UniProtKB-KW"/>
</dbReference>
<dbReference type="InterPro" id="IPR010255">
    <property type="entry name" value="Haem_peroxidase_sf"/>
</dbReference>
<dbReference type="AlphaFoldDB" id="A0A7R9QD74"/>
<dbReference type="SUPFAM" id="SSF48113">
    <property type="entry name" value="Heme-dependent peroxidases"/>
    <property type="match status" value="1"/>
</dbReference>
<sequence>MQFQKLKRCDRFWYETSDPFLRFSEPQLAEIRKITLSKVLCDNSDSIDTIQRQIMDLPDSFLNPRIPCSSMPSIDLTQWRERGNSCVVNNRVLAIGRADRISPCVNCICTFEGAKCQSLRISDCNELFSLHSRQDVLNDSVCKVQCAFTFTHNMRSSQSSRISNVFGFSQ</sequence>
<accession>A0A7R9QD74</accession>
<dbReference type="GO" id="GO:0020037">
    <property type="term" value="F:heme binding"/>
    <property type="evidence" value="ECO:0007669"/>
    <property type="project" value="InterPro"/>
</dbReference>